<evidence type="ECO:0000313" key="3">
    <source>
        <dbReference type="Proteomes" id="UP000184388"/>
    </source>
</evidence>
<protein>
    <submittedName>
        <fullName evidence="2">Uncharacterized protein</fullName>
    </submittedName>
</protein>
<accession>A0A9X8MSF6</accession>
<name>A0A9X8MSF6_9ACTN</name>
<reference evidence="3" key="1">
    <citation type="submission" date="2016-11" db="EMBL/GenBank/DDBJ databases">
        <authorList>
            <person name="Jaros S."/>
            <person name="Januszkiewicz K."/>
            <person name="Wedrychowicz H."/>
        </authorList>
    </citation>
    <scope>NUCLEOTIDE SEQUENCE [LARGE SCALE GENOMIC DNA]</scope>
    <source>
        <strain evidence="3">CGMCC 4.3555</strain>
    </source>
</reference>
<evidence type="ECO:0000256" key="1">
    <source>
        <dbReference type="SAM" id="MobiDB-lite"/>
    </source>
</evidence>
<dbReference type="EMBL" id="FRBK01000005">
    <property type="protein sequence ID" value="SHL62226.1"/>
    <property type="molecule type" value="Genomic_DNA"/>
</dbReference>
<organism evidence="2 3">
    <name type="scientific">Streptomyces yunnanensis</name>
    <dbReference type="NCBI Taxonomy" id="156453"/>
    <lineage>
        <taxon>Bacteria</taxon>
        <taxon>Bacillati</taxon>
        <taxon>Actinomycetota</taxon>
        <taxon>Actinomycetes</taxon>
        <taxon>Kitasatosporales</taxon>
        <taxon>Streptomycetaceae</taxon>
        <taxon>Streptomyces</taxon>
    </lineage>
</organism>
<feature type="region of interest" description="Disordered" evidence="1">
    <location>
        <begin position="154"/>
        <end position="180"/>
    </location>
</feature>
<evidence type="ECO:0000313" key="2">
    <source>
        <dbReference type="EMBL" id="SHL62226.1"/>
    </source>
</evidence>
<gene>
    <name evidence="2" type="ORF">SAMN05216268_105282</name>
</gene>
<comment type="caution">
    <text evidence="2">The sequence shown here is derived from an EMBL/GenBank/DDBJ whole genome shotgun (WGS) entry which is preliminary data.</text>
</comment>
<dbReference type="AlphaFoldDB" id="A0A9X8MSF6"/>
<dbReference type="Proteomes" id="UP000184388">
    <property type="component" value="Unassembled WGS sequence"/>
</dbReference>
<sequence length="334" mass="34812">MVNADGLVRRHSRGVSALADAVRAKKFGAGCHIGALVGPLSVVRAEKGGGGVLVPESSGSVAWRECRGFVGEGADMGRGLPLSSSDGTCVQGCAYGARGRKFRLVTATSLCPRTWAFHGAVRVTRAGCGAPLVRNQPENSGRRPMCGATSRRFRRRRVTPSPDPAPLSDKGRDARGHVTGSAVCPNRALSRHVRCPVGRPVESRWGGGCEMAAEGSTETPVSVTGLSPHPCAYERGATGLAAGEGSWCAVRWMGCAGGSFRRRAGSPRRVSRGAGSRIAAVRFRVHGGAHGREGHLPLPLPGLPLLNRHALGRFLVSGVVSTPGLDGAQIEHSM</sequence>
<proteinExistence type="predicted"/>